<reference evidence="2" key="2">
    <citation type="submission" date="2015-01" db="EMBL/GenBank/DDBJ databases">
        <title>Evolutionary Origins and Diversification of the Mycorrhizal Mutualists.</title>
        <authorList>
            <consortium name="DOE Joint Genome Institute"/>
            <consortium name="Mycorrhizal Genomics Consortium"/>
            <person name="Kohler A."/>
            <person name="Kuo A."/>
            <person name="Nagy L.G."/>
            <person name="Floudas D."/>
            <person name="Copeland A."/>
            <person name="Barry K.W."/>
            <person name="Cichocki N."/>
            <person name="Veneault-Fourrey C."/>
            <person name="LaButti K."/>
            <person name="Lindquist E.A."/>
            <person name="Lipzen A."/>
            <person name="Lundell T."/>
            <person name="Morin E."/>
            <person name="Murat C."/>
            <person name="Riley R."/>
            <person name="Ohm R."/>
            <person name="Sun H."/>
            <person name="Tunlid A."/>
            <person name="Henrissat B."/>
            <person name="Grigoriev I.V."/>
            <person name="Hibbett D.S."/>
            <person name="Martin F."/>
        </authorList>
    </citation>
    <scope>NUCLEOTIDE SEQUENCE [LARGE SCALE GENOMIC DNA]</scope>
    <source>
        <strain evidence="2">Ve08.2h10</strain>
    </source>
</reference>
<accession>A0A0D0EBC9</accession>
<dbReference type="HOGENOM" id="CLU_2528122_0_0_1"/>
<reference evidence="1 2" key="1">
    <citation type="submission" date="2014-04" db="EMBL/GenBank/DDBJ databases">
        <authorList>
            <consortium name="DOE Joint Genome Institute"/>
            <person name="Kuo A."/>
            <person name="Kohler A."/>
            <person name="Jargeat P."/>
            <person name="Nagy L.G."/>
            <person name="Floudas D."/>
            <person name="Copeland A."/>
            <person name="Barry K.W."/>
            <person name="Cichocki N."/>
            <person name="Veneault-Fourrey C."/>
            <person name="LaButti K."/>
            <person name="Lindquist E.A."/>
            <person name="Lipzen A."/>
            <person name="Lundell T."/>
            <person name="Morin E."/>
            <person name="Murat C."/>
            <person name="Sun H."/>
            <person name="Tunlid A."/>
            <person name="Henrissat B."/>
            <person name="Grigoriev I.V."/>
            <person name="Hibbett D.S."/>
            <person name="Martin F."/>
            <person name="Nordberg H.P."/>
            <person name="Cantor M.N."/>
            <person name="Hua S.X."/>
        </authorList>
    </citation>
    <scope>NUCLEOTIDE SEQUENCE [LARGE SCALE GENOMIC DNA]</scope>
    <source>
        <strain evidence="1 2">Ve08.2h10</strain>
    </source>
</reference>
<evidence type="ECO:0000313" key="2">
    <source>
        <dbReference type="Proteomes" id="UP000054538"/>
    </source>
</evidence>
<evidence type="ECO:0000313" key="1">
    <source>
        <dbReference type="EMBL" id="KIK97400.1"/>
    </source>
</evidence>
<gene>
    <name evidence="1" type="ORF">PAXRUDRAFT_227114</name>
</gene>
<dbReference type="AlphaFoldDB" id="A0A0D0EBC9"/>
<proteinExistence type="predicted"/>
<name>A0A0D0EBC9_9AGAM</name>
<keyword evidence="2" id="KW-1185">Reference proteome</keyword>
<dbReference type="Proteomes" id="UP000054538">
    <property type="component" value="Unassembled WGS sequence"/>
</dbReference>
<protein>
    <submittedName>
        <fullName evidence="1">Uncharacterized protein</fullName>
    </submittedName>
</protein>
<organism evidence="1 2">
    <name type="scientific">Paxillus rubicundulus Ve08.2h10</name>
    <dbReference type="NCBI Taxonomy" id="930991"/>
    <lineage>
        <taxon>Eukaryota</taxon>
        <taxon>Fungi</taxon>
        <taxon>Dikarya</taxon>
        <taxon>Basidiomycota</taxon>
        <taxon>Agaricomycotina</taxon>
        <taxon>Agaricomycetes</taxon>
        <taxon>Agaricomycetidae</taxon>
        <taxon>Boletales</taxon>
        <taxon>Paxilineae</taxon>
        <taxon>Paxillaceae</taxon>
        <taxon>Paxillus</taxon>
    </lineage>
</organism>
<sequence>MTSHLGAVVAPVCVGTPHLRLSALAPKLVQAWLSLPPTQFCVSMIFHQRSKLRSADARPAESLAFVHRSVKSVPLGNFGALPQG</sequence>
<dbReference type="InParanoid" id="A0A0D0EBC9"/>
<dbReference type="EMBL" id="KN824937">
    <property type="protein sequence ID" value="KIK97400.1"/>
    <property type="molecule type" value="Genomic_DNA"/>
</dbReference>